<evidence type="ECO:0000313" key="2">
    <source>
        <dbReference type="EMBL" id="KAL1139679.1"/>
    </source>
</evidence>
<gene>
    <name evidence="2" type="ORF">AAG570_006657</name>
</gene>
<evidence type="ECO:0000313" key="3">
    <source>
        <dbReference type="Proteomes" id="UP001558652"/>
    </source>
</evidence>
<dbReference type="EMBL" id="JBFDAA010000002">
    <property type="protein sequence ID" value="KAL1139679.1"/>
    <property type="molecule type" value="Genomic_DNA"/>
</dbReference>
<proteinExistence type="predicted"/>
<feature type="transmembrane region" description="Helical" evidence="1">
    <location>
        <begin position="61"/>
        <end position="84"/>
    </location>
</feature>
<dbReference type="SUPFAM" id="SSF47473">
    <property type="entry name" value="EF-hand"/>
    <property type="match status" value="1"/>
</dbReference>
<evidence type="ECO:0008006" key="4">
    <source>
        <dbReference type="Google" id="ProtNLM"/>
    </source>
</evidence>
<dbReference type="InterPro" id="IPR011992">
    <property type="entry name" value="EF-hand-dom_pair"/>
</dbReference>
<sequence length="229" mass="26783">MASKRRNTFYQNKKQETTEIGKKINQKKTRGDDFQEGSFYTTCRHCSYYIPQKDGKLHLPFLVLSCFLFFWNMFWHLDAVFRLSDFRRMRRRKMCDLRMPGGDIWRTMSKIRAAVYRVGFNLWDMFRPLDPNRTSLVSEAKFLSVLLGPLKQIIGLTEQEINELASYFSVSDGRIFYTQFCEVIHNDTTSLLVLSGAVWVRVHVANVVTRMTIGQNRFGSANSEQEATD</sequence>
<dbReference type="Proteomes" id="UP001558652">
    <property type="component" value="Unassembled WGS sequence"/>
</dbReference>
<evidence type="ECO:0000256" key="1">
    <source>
        <dbReference type="SAM" id="Phobius"/>
    </source>
</evidence>
<comment type="caution">
    <text evidence="2">The sequence shown here is derived from an EMBL/GenBank/DDBJ whole genome shotgun (WGS) entry which is preliminary data.</text>
</comment>
<organism evidence="2 3">
    <name type="scientific">Ranatra chinensis</name>
    <dbReference type="NCBI Taxonomy" id="642074"/>
    <lineage>
        <taxon>Eukaryota</taxon>
        <taxon>Metazoa</taxon>
        <taxon>Ecdysozoa</taxon>
        <taxon>Arthropoda</taxon>
        <taxon>Hexapoda</taxon>
        <taxon>Insecta</taxon>
        <taxon>Pterygota</taxon>
        <taxon>Neoptera</taxon>
        <taxon>Paraneoptera</taxon>
        <taxon>Hemiptera</taxon>
        <taxon>Heteroptera</taxon>
        <taxon>Panheteroptera</taxon>
        <taxon>Nepomorpha</taxon>
        <taxon>Nepidae</taxon>
        <taxon>Ranatrinae</taxon>
        <taxon>Ranatra</taxon>
    </lineage>
</organism>
<accession>A0ABD0ZHW7</accession>
<name>A0ABD0ZHW7_9HEMI</name>
<keyword evidence="1" id="KW-1133">Transmembrane helix</keyword>
<keyword evidence="1" id="KW-0472">Membrane</keyword>
<reference evidence="2 3" key="1">
    <citation type="submission" date="2024-07" db="EMBL/GenBank/DDBJ databases">
        <title>Chromosome-level genome assembly of the water stick insect Ranatra chinensis (Heteroptera: Nepidae).</title>
        <authorList>
            <person name="Liu X."/>
        </authorList>
    </citation>
    <scope>NUCLEOTIDE SEQUENCE [LARGE SCALE GENOMIC DNA]</scope>
    <source>
        <strain evidence="2">Cailab_2021Rc</strain>
        <tissue evidence="2">Muscle</tissue>
    </source>
</reference>
<dbReference type="AlphaFoldDB" id="A0ABD0ZHW7"/>
<keyword evidence="1" id="KW-0812">Transmembrane</keyword>
<keyword evidence="3" id="KW-1185">Reference proteome</keyword>
<protein>
    <recommendedName>
        <fullName evidence="4">EF-hand domain-containing protein</fullName>
    </recommendedName>
</protein>